<dbReference type="AlphaFoldDB" id="A0A2M8EZQ8"/>
<dbReference type="GO" id="GO:0003700">
    <property type="term" value="F:DNA-binding transcription factor activity"/>
    <property type="evidence" value="ECO:0007669"/>
    <property type="project" value="InterPro"/>
</dbReference>
<dbReference type="Gene3D" id="1.10.1270.10">
    <property type="entry name" value="TrpR-like"/>
    <property type="match status" value="1"/>
</dbReference>
<dbReference type="SUPFAM" id="SSF48295">
    <property type="entry name" value="TrpR-like"/>
    <property type="match status" value="1"/>
</dbReference>
<reference evidence="2" key="1">
    <citation type="submission" date="2017-09" db="EMBL/GenBank/DDBJ databases">
        <title>Depth-based differentiation of microbial function through sediment-hosted aquifers and enrichment of novel symbionts in the deep terrestrial subsurface.</title>
        <authorList>
            <person name="Probst A.J."/>
            <person name="Ladd B."/>
            <person name="Jarett J.K."/>
            <person name="Geller-Mcgrath D.E."/>
            <person name="Sieber C.M.K."/>
            <person name="Emerson J.B."/>
            <person name="Anantharaman K."/>
            <person name="Thomas B.C."/>
            <person name="Malmstrom R."/>
            <person name="Stieglmeier M."/>
            <person name="Klingl A."/>
            <person name="Woyke T."/>
            <person name="Ryan C.M."/>
            <person name="Banfield J.F."/>
        </authorList>
    </citation>
    <scope>NUCLEOTIDE SEQUENCE [LARGE SCALE GENOMIC DNA]</scope>
</reference>
<protein>
    <submittedName>
        <fullName evidence="1">Uncharacterized protein</fullName>
    </submittedName>
</protein>
<evidence type="ECO:0000313" key="2">
    <source>
        <dbReference type="Proteomes" id="UP000229777"/>
    </source>
</evidence>
<accession>A0A2M8EZQ8</accession>
<dbReference type="Pfam" id="PF01371">
    <property type="entry name" value="Trp_repressor"/>
    <property type="match status" value="1"/>
</dbReference>
<evidence type="ECO:0000313" key="1">
    <source>
        <dbReference type="EMBL" id="PJC32528.1"/>
    </source>
</evidence>
<comment type="caution">
    <text evidence="1">The sequence shown here is derived from an EMBL/GenBank/DDBJ whole genome shotgun (WGS) entry which is preliminary data.</text>
</comment>
<dbReference type="GO" id="GO:0043565">
    <property type="term" value="F:sequence-specific DNA binding"/>
    <property type="evidence" value="ECO:0007669"/>
    <property type="project" value="InterPro"/>
</dbReference>
<proteinExistence type="predicted"/>
<dbReference type="EMBL" id="PFSA01000048">
    <property type="protein sequence ID" value="PJC32528.1"/>
    <property type="molecule type" value="Genomic_DNA"/>
</dbReference>
<dbReference type="Proteomes" id="UP000229777">
    <property type="component" value="Unassembled WGS sequence"/>
</dbReference>
<name>A0A2M8EZQ8_9BACT</name>
<sequence length="146" mass="17328">SMTRISKFPVQDNVLEKLFDLLFEVLGNQEDQEEFSKVIYDLLSPTERIMVAKRVAIVYLLMKKIDYYNISDVLKVTPNTIAKFQAIRKKSKGIVKSLKHIVRNEKIANFFEKLFLEIYRPGVYGVNWKSAWKHKIDYERRKRRGI</sequence>
<gene>
    <name evidence="1" type="ORF">CO049_02720</name>
</gene>
<feature type="non-terminal residue" evidence="1">
    <location>
        <position position="1"/>
    </location>
</feature>
<dbReference type="InterPro" id="IPR038116">
    <property type="entry name" value="TrpR-like_sf"/>
</dbReference>
<organism evidence="1 2">
    <name type="scientific">Candidatus Roizmanbacteria bacterium CG_4_9_14_0_2_um_filter_36_12</name>
    <dbReference type="NCBI Taxonomy" id="1974837"/>
    <lineage>
        <taxon>Bacteria</taxon>
        <taxon>Candidatus Roizmaniibacteriota</taxon>
    </lineage>
</organism>
<dbReference type="InterPro" id="IPR010921">
    <property type="entry name" value="Trp_repressor/repl_initiator"/>
</dbReference>
<dbReference type="InterPro" id="IPR000831">
    <property type="entry name" value="Trp_repress"/>
</dbReference>